<feature type="domain" description="Toprim" evidence="1">
    <location>
        <begin position="173"/>
        <end position="259"/>
    </location>
</feature>
<sequence>MCRCPAHADRSPSLSVRVGTTRLLLHCFAGCAAPDILRELRRLGLLSGRPAVHGRANDFAGHAKDFARAATRVWRDARIIAGTPAERYLRSRAITLPSPELRYHPRAPHGPKPFTQFRPALVAAVRDDTGLVGVHRTFLDRRTGRLAQLPEPKLGLGRFGGGAVRLGGSGPRLGLAEGLETALSAAMLFGVPCWATLGTERFRHVRLPGGIEELMLFLDHDAGGRRAERLARDAHAAIPVITTYFPRRWSCDWNDVLRASVQADAA</sequence>
<dbReference type="OrthoDB" id="7465087at2"/>
<evidence type="ECO:0000259" key="2">
    <source>
        <dbReference type="Pfam" id="PF23639"/>
    </source>
</evidence>
<dbReference type="Pfam" id="PF13362">
    <property type="entry name" value="Toprim_3"/>
    <property type="match status" value="1"/>
</dbReference>
<comment type="caution">
    <text evidence="3">The sequence shown here is derived from an EMBL/GenBank/DDBJ whole genome shotgun (WGS) entry which is preliminary data.</text>
</comment>
<protein>
    <submittedName>
        <fullName evidence="3">Virulence protein</fullName>
    </submittedName>
</protein>
<evidence type="ECO:0000313" key="3">
    <source>
        <dbReference type="EMBL" id="PAX09030.1"/>
    </source>
</evidence>
<proteinExistence type="predicted"/>
<reference evidence="4" key="1">
    <citation type="submission" date="2017-09" db="EMBL/GenBank/DDBJ databases">
        <authorList>
            <person name="Feng G."/>
            <person name="Zhu H."/>
        </authorList>
    </citation>
    <scope>NUCLEOTIDE SEQUENCE [LARGE SCALE GENOMIC DNA]</scope>
    <source>
        <strain evidence="4">1PNM-20</strain>
    </source>
</reference>
<feature type="domain" description="DUF7146" evidence="2">
    <location>
        <begin position="67"/>
        <end position="166"/>
    </location>
</feature>
<dbReference type="InterPro" id="IPR006171">
    <property type="entry name" value="TOPRIM_dom"/>
</dbReference>
<dbReference type="Pfam" id="PF23639">
    <property type="entry name" value="DUF7146"/>
    <property type="match status" value="1"/>
</dbReference>
<dbReference type="InterPro" id="IPR055570">
    <property type="entry name" value="DUF7146"/>
</dbReference>
<dbReference type="Proteomes" id="UP000218151">
    <property type="component" value="Unassembled WGS sequence"/>
</dbReference>
<dbReference type="AlphaFoldDB" id="A0A2A2SIP0"/>
<gene>
    <name evidence="3" type="ORF">CKY28_06780</name>
</gene>
<accession>A0A2A2SIP0</accession>
<evidence type="ECO:0000313" key="4">
    <source>
        <dbReference type="Proteomes" id="UP000218151"/>
    </source>
</evidence>
<evidence type="ECO:0000259" key="1">
    <source>
        <dbReference type="Pfam" id="PF13362"/>
    </source>
</evidence>
<keyword evidence="4" id="KW-1185">Reference proteome</keyword>
<dbReference type="EMBL" id="NSLI01000002">
    <property type="protein sequence ID" value="PAX09030.1"/>
    <property type="molecule type" value="Genomic_DNA"/>
</dbReference>
<name>A0A2A2SIP0_9SPHN</name>
<organism evidence="3 4">
    <name type="scientific">Sphingomonas lenta</name>
    <dbReference type="NCBI Taxonomy" id="1141887"/>
    <lineage>
        <taxon>Bacteria</taxon>
        <taxon>Pseudomonadati</taxon>
        <taxon>Pseudomonadota</taxon>
        <taxon>Alphaproteobacteria</taxon>
        <taxon>Sphingomonadales</taxon>
        <taxon>Sphingomonadaceae</taxon>
        <taxon>Sphingomonas</taxon>
    </lineage>
</organism>